<evidence type="ECO:0000256" key="1">
    <source>
        <dbReference type="SAM" id="Phobius"/>
    </source>
</evidence>
<keyword evidence="3" id="KW-1185">Reference proteome</keyword>
<keyword evidence="1" id="KW-0472">Membrane</keyword>
<reference evidence="2" key="1">
    <citation type="submission" date="2020-10" db="EMBL/GenBank/DDBJ databases">
        <authorList>
            <person name="Castelo-Branco R."/>
            <person name="Eusebio N."/>
            <person name="Adriana R."/>
            <person name="Vieira A."/>
            <person name="Brugerolle De Fraissinette N."/>
            <person name="Rezende De Castro R."/>
            <person name="Schneider M.P."/>
            <person name="Vasconcelos V."/>
            <person name="Leao P.N."/>
        </authorList>
    </citation>
    <scope>NUCLEOTIDE SEQUENCE</scope>
    <source>
        <strain evidence="2">LEGE 11479</strain>
    </source>
</reference>
<keyword evidence="1" id="KW-0812">Transmembrane</keyword>
<keyword evidence="1" id="KW-1133">Transmembrane helix</keyword>
<dbReference type="AlphaFoldDB" id="A0A929A0U7"/>
<evidence type="ECO:0000313" key="2">
    <source>
        <dbReference type="EMBL" id="MBE9070966.1"/>
    </source>
</evidence>
<sequence length="217" mass="24417">MLFIRPLGYKGQQFVGQNSKFVARAYAHSRINSFTATLHKPSYEPNEEIYIYASAKSLGGTVTKESEEIVAEVTRPDGSRDTLKLFDNGRNEDGQGDDMAGDGIFTGVYNNTALKGAYDFRPVADIDGWSLGNDIERPVRSENQSSPPFTREVRLSAAVSDPNDVITKFEDDRKTTPVDNQRQIKWLLITIILLQFVTIFLIWFCCCSRRTCSVENN</sequence>
<accession>A0A929A0U7</accession>
<dbReference type="EMBL" id="JADEXP010000612">
    <property type="protein sequence ID" value="MBE9070966.1"/>
    <property type="molecule type" value="Genomic_DNA"/>
</dbReference>
<protein>
    <recommendedName>
        <fullName evidence="4">Macroglobulin domain-containing protein</fullName>
    </recommendedName>
</protein>
<comment type="caution">
    <text evidence="2">The sequence shown here is derived from an EMBL/GenBank/DDBJ whole genome shotgun (WGS) entry which is preliminary data.</text>
</comment>
<evidence type="ECO:0008006" key="4">
    <source>
        <dbReference type="Google" id="ProtNLM"/>
    </source>
</evidence>
<feature type="transmembrane region" description="Helical" evidence="1">
    <location>
        <begin position="186"/>
        <end position="204"/>
    </location>
</feature>
<dbReference type="RefSeq" id="WP_193996780.1">
    <property type="nucleotide sequence ID" value="NZ_JADEXP010000612.1"/>
</dbReference>
<proteinExistence type="predicted"/>
<name>A0A929A0U7_LEPEC</name>
<gene>
    <name evidence="2" type="ORF">IQ260_30475</name>
</gene>
<organism evidence="2 3">
    <name type="scientific">Leptolyngbya cf. ectocarpi LEGE 11479</name>
    <dbReference type="NCBI Taxonomy" id="1828722"/>
    <lineage>
        <taxon>Bacteria</taxon>
        <taxon>Bacillati</taxon>
        <taxon>Cyanobacteriota</taxon>
        <taxon>Cyanophyceae</taxon>
        <taxon>Leptolyngbyales</taxon>
        <taxon>Leptolyngbyaceae</taxon>
        <taxon>Leptolyngbya group</taxon>
        <taxon>Leptolyngbya</taxon>
    </lineage>
</organism>
<evidence type="ECO:0000313" key="3">
    <source>
        <dbReference type="Proteomes" id="UP000615026"/>
    </source>
</evidence>
<dbReference type="Proteomes" id="UP000615026">
    <property type="component" value="Unassembled WGS sequence"/>
</dbReference>